<dbReference type="CDD" id="cd07302">
    <property type="entry name" value="CHD"/>
    <property type="match status" value="1"/>
</dbReference>
<dbReference type="InterPro" id="IPR003018">
    <property type="entry name" value="GAF"/>
</dbReference>
<reference evidence="3" key="1">
    <citation type="submission" date="2020-07" db="EMBL/GenBank/DDBJ databases">
        <title>Huge and variable diversity of episymbiotic CPR bacteria and DPANN archaea in groundwater ecosystems.</title>
        <authorList>
            <person name="He C.Y."/>
            <person name="Keren R."/>
            <person name="Whittaker M."/>
            <person name="Farag I.F."/>
            <person name="Doudna J."/>
            <person name="Cate J.H.D."/>
            <person name="Banfield J.F."/>
        </authorList>
    </citation>
    <scope>NUCLEOTIDE SEQUENCE</scope>
    <source>
        <strain evidence="3">NC_groundwater_1370_Ag_S-0.2um_69_93</strain>
    </source>
</reference>
<gene>
    <name evidence="3" type="ORF">HY618_00430</name>
</gene>
<dbReference type="AlphaFoldDB" id="A0A933E9E2"/>
<proteinExistence type="predicted"/>
<protein>
    <submittedName>
        <fullName evidence="3">GAF domain-containing protein</fullName>
    </submittedName>
</protein>
<dbReference type="SMART" id="SM00065">
    <property type="entry name" value="GAF"/>
    <property type="match status" value="1"/>
</dbReference>
<dbReference type="SUPFAM" id="SSF55781">
    <property type="entry name" value="GAF domain-like"/>
    <property type="match status" value="1"/>
</dbReference>
<evidence type="ECO:0000259" key="2">
    <source>
        <dbReference type="PROSITE" id="PS50125"/>
    </source>
</evidence>
<sequence>MNRSAAELARARVKCKKCGATFTPAVSDGAVSAPSSPPPSPPAAAAPPAAPPPVPNPAPAAPAVRAPAPPAPSPPGGPGDPFERLEEYVGELNRALYMARQASASAVPEAVVAQAQALGDVLVEAKRQQNILKRGGKDLETLLEVSQTLNQEHELSVLLERIMDYAIPTLNAKRGFLMLRDEGTGALEVRVARGMGGDLDQGEARVFSTGVASRVAAEGTPFFTANSKGDTRTAGFASVMRSDARAILCVPVNYKDRNLGTLYVDNQAGAPGFTQDLVRLAQSFASAAAGALENARLYQNIQEETRKRSSLSRYLSPAIVEDILKQGDELVLGGSTVECSVLFSDVVGFTPFSEALRPDELVALLNEYFTLMAEMIFKNNGTLDKFIGDATMAVFGAPVFEPNHPAWAVKAGLDMIAAADGLMEKWKSEGKPTFKMRVGVNSGPVVAGNLGSPQRMDYTVIGDAVNLANRMESVAKHNSVAVSASTWEKIKDYAQGETLGPVKVKGKAGEVPVYLVTSIQPPSREAGQIKRATPR</sequence>
<feature type="non-terminal residue" evidence="3">
    <location>
        <position position="535"/>
    </location>
</feature>
<dbReference type="SMART" id="SM00044">
    <property type="entry name" value="CYCc"/>
    <property type="match status" value="1"/>
</dbReference>
<feature type="compositionally biased region" description="Pro residues" evidence="1">
    <location>
        <begin position="67"/>
        <end position="78"/>
    </location>
</feature>
<evidence type="ECO:0000313" key="3">
    <source>
        <dbReference type="EMBL" id="MBI4250899.1"/>
    </source>
</evidence>
<dbReference type="Pfam" id="PF13185">
    <property type="entry name" value="GAF_2"/>
    <property type="match status" value="1"/>
</dbReference>
<comment type="caution">
    <text evidence="3">The sequence shown here is derived from an EMBL/GenBank/DDBJ whole genome shotgun (WGS) entry which is preliminary data.</text>
</comment>
<dbReference type="PROSITE" id="PS50125">
    <property type="entry name" value="GUANYLATE_CYCLASE_2"/>
    <property type="match status" value="1"/>
</dbReference>
<name>A0A933E9E2_UNCTE</name>
<dbReference type="SUPFAM" id="SSF55073">
    <property type="entry name" value="Nucleotide cyclase"/>
    <property type="match status" value="1"/>
</dbReference>
<dbReference type="Gene3D" id="3.30.70.1230">
    <property type="entry name" value="Nucleotide cyclase"/>
    <property type="match status" value="1"/>
</dbReference>
<dbReference type="EMBL" id="JACQRX010000020">
    <property type="protein sequence ID" value="MBI4250899.1"/>
    <property type="molecule type" value="Genomic_DNA"/>
</dbReference>
<dbReference type="GO" id="GO:0006171">
    <property type="term" value="P:cAMP biosynthetic process"/>
    <property type="evidence" value="ECO:0007669"/>
    <property type="project" value="TreeGrafter"/>
</dbReference>
<dbReference type="Pfam" id="PF00211">
    <property type="entry name" value="Guanylate_cyc"/>
    <property type="match status" value="1"/>
</dbReference>
<feature type="domain" description="Guanylate cyclase" evidence="2">
    <location>
        <begin position="340"/>
        <end position="472"/>
    </location>
</feature>
<evidence type="ECO:0000313" key="4">
    <source>
        <dbReference type="Proteomes" id="UP000752292"/>
    </source>
</evidence>
<dbReference type="InterPro" id="IPR001054">
    <property type="entry name" value="A/G_cyclase"/>
</dbReference>
<dbReference type="GO" id="GO:0004016">
    <property type="term" value="F:adenylate cyclase activity"/>
    <property type="evidence" value="ECO:0007669"/>
    <property type="project" value="UniProtKB-ARBA"/>
</dbReference>
<feature type="compositionally biased region" description="Pro residues" evidence="1">
    <location>
        <begin position="35"/>
        <end position="60"/>
    </location>
</feature>
<dbReference type="InterPro" id="IPR050697">
    <property type="entry name" value="Adenylyl/Guanylyl_Cyclase_3/4"/>
</dbReference>
<dbReference type="InterPro" id="IPR029016">
    <property type="entry name" value="GAF-like_dom_sf"/>
</dbReference>
<feature type="region of interest" description="Disordered" evidence="1">
    <location>
        <begin position="24"/>
        <end position="84"/>
    </location>
</feature>
<organism evidence="3 4">
    <name type="scientific">Tectimicrobiota bacterium</name>
    <dbReference type="NCBI Taxonomy" id="2528274"/>
    <lineage>
        <taxon>Bacteria</taxon>
        <taxon>Pseudomonadati</taxon>
        <taxon>Nitrospinota/Tectimicrobiota group</taxon>
        <taxon>Candidatus Tectimicrobiota</taxon>
    </lineage>
</organism>
<dbReference type="PANTHER" id="PTHR43081">
    <property type="entry name" value="ADENYLATE CYCLASE, TERMINAL-DIFFERENTIATION SPECIFIC-RELATED"/>
    <property type="match status" value="1"/>
</dbReference>
<feature type="compositionally biased region" description="Low complexity" evidence="1">
    <location>
        <begin position="24"/>
        <end position="34"/>
    </location>
</feature>
<dbReference type="InterPro" id="IPR029787">
    <property type="entry name" value="Nucleotide_cyclase"/>
</dbReference>
<dbReference type="PANTHER" id="PTHR43081:SF1">
    <property type="entry name" value="ADENYLATE CYCLASE, TERMINAL-DIFFERENTIATION SPECIFIC"/>
    <property type="match status" value="1"/>
</dbReference>
<dbReference type="GO" id="GO:0035556">
    <property type="term" value="P:intracellular signal transduction"/>
    <property type="evidence" value="ECO:0007669"/>
    <property type="project" value="InterPro"/>
</dbReference>
<evidence type="ECO:0000256" key="1">
    <source>
        <dbReference type="SAM" id="MobiDB-lite"/>
    </source>
</evidence>
<dbReference type="Gene3D" id="3.30.450.40">
    <property type="match status" value="1"/>
</dbReference>
<dbReference type="Proteomes" id="UP000752292">
    <property type="component" value="Unassembled WGS sequence"/>
</dbReference>
<accession>A0A933E9E2</accession>